<evidence type="ECO:0000313" key="3">
    <source>
        <dbReference type="Proteomes" id="UP000199501"/>
    </source>
</evidence>
<accession>A0A1G6JFW3</accession>
<sequence length="180" mass="19490">MSKPAWSRSRLERVAESSTATTLELFFDLVFVFALTQVTALMADDPTRSSLARGALLLAVVWWCWVGYSWLSNLVKADEGRARTAMLGAMAAMFLIAIAIPEAFHDLDGGLSGPVVFAFCYFVVRAVHLLLFWIAAARDPGLRVQLVKFGVTMLGDAVAPGRLPDQWDRADVAVGRGGGG</sequence>
<dbReference type="PANTHER" id="PTHR36840">
    <property type="entry name" value="BLL5714 PROTEIN"/>
    <property type="match status" value="1"/>
</dbReference>
<feature type="transmembrane region" description="Helical" evidence="1">
    <location>
        <begin position="55"/>
        <end position="72"/>
    </location>
</feature>
<evidence type="ECO:0000313" key="2">
    <source>
        <dbReference type="EMBL" id="SDC17553.1"/>
    </source>
</evidence>
<proteinExistence type="predicted"/>
<dbReference type="PANTHER" id="PTHR36840:SF1">
    <property type="entry name" value="BLL5714 PROTEIN"/>
    <property type="match status" value="1"/>
</dbReference>
<dbReference type="Proteomes" id="UP000199501">
    <property type="component" value="Unassembled WGS sequence"/>
</dbReference>
<protein>
    <submittedName>
        <fullName evidence="2">Low temperature requirement A protein (LtrA)</fullName>
    </submittedName>
</protein>
<evidence type="ECO:0000256" key="1">
    <source>
        <dbReference type="SAM" id="Phobius"/>
    </source>
</evidence>
<gene>
    <name evidence="2" type="ORF">SAMN05216174_101385</name>
</gene>
<dbReference type="InterPro" id="IPR010640">
    <property type="entry name" value="Low_temperature_requirement_A"/>
</dbReference>
<keyword evidence="1" id="KW-1133">Transmembrane helix</keyword>
<reference evidence="3" key="1">
    <citation type="submission" date="2016-10" db="EMBL/GenBank/DDBJ databases">
        <authorList>
            <person name="Varghese N."/>
            <person name="Submissions S."/>
        </authorList>
    </citation>
    <scope>NUCLEOTIDE SEQUENCE [LARGE SCALE GENOMIC DNA]</scope>
    <source>
        <strain evidence="3">IBRC-M 10403</strain>
    </source>
</reference>
<dbReference type="Pfam" id="PF06772">
    <property type="entry name" value="LtrA"/>
    <property type="match status" value="1"/>
</dbReference>
<feature type="transmembrane region" description="Helical" evidence="1">
    <location>
        <begin position="21"/>
        <end position="43"/>
    </location>
</feature>
<dbReference type="STRING" id="1271860.SAMN05216174_101385"/>
<keyword evidence="1" id="KW-0812">Transmembrane</keyword>
<name>A0A1G6JFW3_9PSEU</name>
<dbReference type="AlphaFoldDB" id="A0A1G6JFW3"/>
<feature type="transmembrane region" description="Helical" evidence="1">
    <location>
        <begin position="116"/>
        <end position="136"/>
    </location>
</feature>
<keyword evidence="1" id="KW-0472">Membrane</keyword>
<dbReference type="EMBL" id="FMZZ01000001">
    <property type="protein sequence ID" value="SDC17553.1"/>
    <property type="molecule type" value="Genomic_DNA"/>
</dbReference>
<keyword evidence="3" id="KW-1185">Reference proteome</keyword>
<organism evidence="2 3">
    <name type="scientific">Actinokineospora iranica</name>
    <dbReference type="NCBI Taxonomy" id="1271860"/>
    <lineage>
        <taxon>Bacteria</taxon>
        <taxon>Bacillati</taxon>
        <taxon>Actinomycetota</taxon>
        <taxon>Actinomycetes</taxon>
        <taxon>Pseudonocardiales</taxon>
        <taxon>Pseudonocardiaceae</taxon>
        <taxon>Actinokineospora</taxon>
    </lineage>
</organism>
<feature type="transmembrane region" description="Helical" evidence="1">
    <location>
        <begin position="84"/>
        <end position="104"/>
    </location>
</feature>